<dbReference type="AlphaFoldDB" id="A0A0D2JBN7"/>
<dbReference type="Proteomes" id="UP000032233">
    <property type="component" value="Unassembled WGS sequence"/>
</dbReference>
<dbReference type="STRING" id="1429043.X474_14820"/>
<evidence type="ECO:0000256" key="10">
    <source>
        <dbReference type="ARBA" id="ARBA00023152"/>
    </source>
</evidence>
<dbReference type="GO" id="GO:0005524">
    <property type="term" value="F:ATP binding"/>
    <property type="evidence" value="ECO:0007669"/>
    <property type="project" value="UniProtKB-KW"/>
</dbReference>
<dbReference type="Gene3D" id="3.20.20.60">
    <property type="entry name" value="Phosphoenolpyruvate-binding domains"/>
    <property type="match status" value="1"/>
</dbReference>
<comment type="similarity">
    <text evidence="2 13">Belongs to the pyruvate kinase family.</text>
</comment>
<dbReference type="Gene3D" id="2.40.33.10">
    <property type="entry name" value="PK beta-barrel domain-like"/>
    <property type="match status" value="1"/>
</dbReference>
<evidence type="ECO:0000256" key="4">
    <source>
        <dbReference type="ARBA" id="ARBA00022679"/>
    </source>
</evidence>
<dbReference type="InterPro" id="IPR040442">
    <property type="entry name" value="Pyrv_kinase-like_dom_sf"/>
</dbReference>
<dbReference type="FunCoup" id="A0A0D2JBN7">
    <property type="interactions" value="452"/>
</dbReference>
<dbReference type="NCBIfam" id="NF004491">
    <property type="entry name" value="PRK05826.1"/>
    <property type="match status" value="1"/>
</dbReference>
<dbReference type="GO" id="GO:0000287">
    <property type="term" value="F:magnesium ion binding"/>
    <property type="evidence" value="ECO:0007669"/>
    <property type="project" value="UniProtKB-UniRule"/>
</dbReference>
<evidence type="ECO:0000313" key="17">
    <source>
        <dbReference type="Proteomes" id="UP000032233"/>
    </source>
</evidence>
<evidence type="ECO:0000256" key="5">
    <source>
        <dbReference type="ARBA" id="ARBA00022723"/>
    </source>
</evidence>
<evidence type="ECO:0000256" key="13">
    <source>
        <dbReference type="RuleBase" id="RU000504"/>
    </source>
</evidence>
<dbReference type="EMBL" id="AZAC01000017">
    <property type="protein sequence ID" value="KIX13196.1"/>
    <property type="molecule type" value="Genomic_DNA"/>
</dbReference>
<evidence type="ECO:0000256" key="11">
    <source>
        <dbReference type="ARBA" id="ARBA00023317"/>
    </source>
</evidence>
<dbReference type="InterPro" id="IPR015795">
    <property type="entry name" value="Pyrv_Knase_C"/>
</dbReference>
<keyword evidence="17" id="KW-1185">Reference proteome</keyword>
<dbReference type="PRINTS" id="PR01050">
    <property type="entry name" value="PYRUVTKNASE"/>
</dbReference>
<comment type="catalytic activity">
    <reaction evidence="13">
        <text>pyruvate + ATP = phosphoenolpyruvate + ADP + H(+)</text>
        <dbReference type="Rhea" id="RHEA:18157"/>
        <dbReference type="ChEBI" id="CHEBI:15361"/>
        <dbReference type="ChEBI" id="CHEBI:15378"/>
        <dbReference type="ChEBI" id="CHEBI:30616"/>
        <dbReference type="ChEBI" id="CHEBI:58702"/>
        <dbReference type="ChEBI" id="CHEBI:456216"/>
        <dbReference type="EC" id="2.7.1.40"/>
    </reaction>
</comment>
<evidence type="ECO:0000256" key="7">
    <source>
        <dbReference type="ARBA" id="ARBA00022777"/>
    </source>
</evidence>
<feature type="domain" description="Pyruvate kinase C-terminal" evidence="15">
    <location>
        <begin position="356"/>
        <end position="468"/>
    </location>
</feature>
<evidence type="ECO:0000256" key="6">
    <source>
        <dbReference type="ARBA" id="ARBA00022741"/>
    </source>
</evidence>
<dbReference type="Pfam" id="PF02887">
    <property type="entry name" value="PK_C"/>
    <property type="match status" value="1"/>
</dbReference>
<dbReference type="SUPFAM" id="SSF51621">
    <property type="entry name" value="Phosphoenolpyruvate/pyruvate domain"/>
    <property type="match status" value="1"/>
</dbReference>
<dbReference type="GO" id="GO:0004743">
    <property type="term" value="F:pyruvate kinase activity"/>
    <property type="evidence" value="ECO:0007669"/>
    <property type="project" value="UniProtKB-UniRule"/>
</dbReference>
<keyword evidence="4 13" id="KW-0808">Transferase</keyword>
<dbReference type="InterPro" id="IPR011037">
    <property type="entry name" value="Pyrv_Knase-like_insert_dom_sf"/>
</dbReference>
<dbReference type="InterPro" id="IPR001697">
    <property type="entry name" value="Pyr_Knase"/>
</dbReference>
<keyword evidence="5" id="KW-0479">Metal-binding</keyword>
<dbReference type="UniPathway" id="UPA00109">
    <property type="reaction ID" value="UER00188"/>
</dbReference>
<evidence type="ECO:0000313" key="16">
    <source>
        <dbReference type="EMBL" id="KIX13196.1"/>
    </source>
</evidence>
<comment type="pathway">
    <text evidence="1 13">Carbohydrate degradation; glycolysis; pyruvate from D-glyceraldehyde 3-phosphate: step 5/5.</text>
</comment>
<evidence type="ECO:0000256" key="8">
    <source>
        <dbReference type="ARBA" id="ARBA00022840"/>
    </source>
</evidence>
<proteinExistence type="inferred from homology"/>
<dbReference type="GO" id="GO:0030955">
    <property type="term" value="F:potassium ion binding"/>
    <property type="evidence" value="ECO:0007669"/>
    <property type="project" value="UniProtKB-UniRule"/>
</dbReference>
<name>A0A0D2JBN7_9BACT</name>
<dbReference type="GO" id="GO:0016301">
    <property type="term" value="F:kinase activity"/>
    <property type="evidence" value="ECO:0007669"/>
    <property type="project" value="UniProtKB-KW"/>
</dbReference>
<evidence type="ECO:0000256" key="9">
    <source>
        <dbReference type="ARBA" id="ARBA00022842"/>
    </source>
</evidence>
<dbReference type="Gene3D" id="3.40.1380.20">
    <property type="entry name" value="Pyruvate kinase, C-terminal domain"/>
    <property type="match status" value="1"/>
</dbReference>
<accession>A0A0D2JBN7</accession>
<evidence type="ECO:0000256" key="12">
    <source>
        <dbReference type="NCBIfam" id="TIGR01064"/>
    </source>
</evidence>
<dbReference type="InterPro" id="IPR015806">
    <property type="entry name" value="Pyrv_Knase_insert_dom_sf"/>
</dbReference>
<dbReference type="InParanoid" id="A0A0D2JBN7"/>
<organism evidence="16 17">
    <name type="scientific">Dethiosulfatarculus sandiegensis</name>
    <dbReference type="NCBI Taxonomy" id="1429043"/>
    <lineage>
        <taxon>Bacteria</taxon>
        <taxon>Pseudomonadati</taxon>
        <taxon>Thermodesulfobacteriota</taxon>
        <taxon>Desulfarculia</taxon>
        <taxon>Desulfarculales</taxon>
        <taxon>Desulfarculaceae</taxon>
        <taxon>Dethiosulfatarculus</taxon>
    </lineage>
</organism>
<gene>
    <name evidence="16" type="ORF">X474_14820</name>
</gene>
<dbReference type="Pfam" id="PF00224">
    <property type="entry name" value="PK"/>
    <property type="match status" value="1"/>
</dbReference>
<keyword evidence="8" id="KW-0067">ATP-binding</keyword>
<dbReference type="InterPro" id="IPR036918">
    <property type="entry name" value="Pyrv_Knase_C_sf"/>
</dbReference>
<dbReference type="SUPFAM" id="SSF50800">
    <property type="entry name" value="PK beta-barrel domain-like"/>
    <property type="match status" value="1"/>
</dbReference>
<keyword evidence="11 16" id="KW-0670">Pyruvate</keyword>
<evidence type="ECO:0000259" key="15">
    <source>
        <dbReference type="Pfam" id="PF02887"/>
    </source>
</evidence>
<sequence length="472" mass="51196">MLRRTKIVATLGPATDSPEMIGKLIEAGLNVVRLNFSHGTHESHRQTIALVRRIAKEMNRTIGILQDLAGPKIRLGDLAQGELEVQNGDTMVLKAGEASDDPGIIPVGYPYLAEDVEKDERILLADGLVEILVKEIKDGLVYCEVIVGGKLSSHKGINLPSSNLRVPSFTGKDKKDLALGLELGVDFVALSFVRHEKDLIQVREILNQVENPPLLIAKIEKPQAVDRLPQILAQVDGAMVARGDLAVEMRLEEVPLIQKRIIRLARKEGKPVITATQMLRSMMENPRPTRAEATDVANAVLDGTDAVMLSDETAVGSFPVESVAMLDRIAHYTEGKMEDMDFEAQDTEVVPATEGSISRAACMLARELRAAAIVAATTSGSSARLVSRFRPKTAVIAITTSEEVQRQLALSWGVVPVLSPNYDNTDQMFEQAKKDALNWGLAKGGDRLVITAGVPVGVPGTTNLVKVMDMID</sequence>
<dbReference type="PANTHER" id="PTHR11817">
    <property type="entry name" value="PYRUVATE KINASE"/>
    <property type="match status" value="1"/>
</dbReference>
<keyword evidence="7 13" id="KW-0418">Kinase</keyword>
<evidence type="ECO:0000256" key="1">
    <source>
        <dbReference type="ARBA" id="ARBA00004997"/>
    </source>
</evidence>
<dbReference type="FunFam" id="2.40.33.10:FF:000001">
    <property type="entry name" value="Pyruvate kinase"/>
    <property type="match status" value="1"/>
</dbReference>
<dbReference type="InterPro" id="IPR015813">
    <property type="entry name" value="Pyrv/PenolPyrv_kinase-like_dom"/>
</dbReference>
<keyword evidence="10 13" id="KW-0324">Glycolysis</keyword>
<dbReference type="OrthoDB" id="9812123at2"/>
<comment type="caution">
    <text evidence="16">The sequence shown here is derived from an EMBL/GenBank/DDBJ whole genome shotgun (WGS) entry which is preliminary data.</text>
</comment>
<protein>
    <recommendedName>
        <fullName evidence="3 12">Pyruvate kinase</fullName>
        <ecNumber evidence="3 12">2.7.1.40</ecNumber>
    </recommendedName>
</protein>
<feature type="domain" description="Pyruvate kinase barrel" evidence="14">
    <location>
        <begin position="3"/>
        <end position="323"/>
    </location>
</feature>
<dbReference type="EC" id="2.7.1.40" evidence="3 12"/>
<dbReference type="PATRIC" id="fig|1429043.3.peg.3139"/>
<evidence type="ECO:0000256" key="3">
    <source>
        <dbReference type="ARBA" id="ARBA00012142"/>
    </source>
</evidence>
<keyword evidence="9 13" id="KW-0460">Magnesium</keyword>
<dbReference type="SUPFAM" id="SSF52935">
    <property type="entry name" value="PK C-terminal domain-like"/>
    <property type="match status" value="1"/>
</dbReference>
<evidence type="ECO:0000256" key="2">
    <source>
        <dbReference type="ARBA" id="ARBA00008663"/>
    </source>
</evidence>
<evidence type="ECO:0000259" key="14">
    <source>
        <dbReference type="Pfam" id="PF00224"/>
    </source>
</evidence>
<dbReference type="InterPro" id="IPR015793">
    <property type="entry name" value="Pyrv_Knase_brl"/>
</dbReference>
<dbReference type="NCBIfam" id="TIGR01064">
    <property type="entry name" value="pyruv_kin"/>
    <property type="match status" value="1"/>
</dbReference>
<dbReference type="NCBIfam" id="NF004978">
    <property type="entry name" value="PRK06354.1"/>
    <property type="match status" value="1"/>
</dbReference>
<reference evidence="16 17" key="1">
    <citation type="submission" date="2013-11" db="EMBL/GenBank/DDBJ databases">
        <title>Metagenomic analysis of a methanogenic consortium involved in long chain n-alkane degradation.</title>
        <authorList>
            <person name="Davidova I.A."/>
            <person name="Callaghan A.V."/>
            <person name="Wawrik B."/>
            <person name="Pruitt S."/>
            <person name="Marks C."/>
            <person name="Duncan K.E."/>
            <person name="Suflita J.M."/>
        </authorList>
    </citation>
    <scope>NUCLEOTIDE SEQUENCE [LARGE SCALE GENOMIC DNA]</scope>
    <source>
        <strain evidence="16 17">SPR</strain>
    </source>
</reference>
<keyword evidence="6" id="KW-0547">Nucleotide-binding</keyword>
<dbReference type="RefSeq" id="WP_044349581.1">
    <property type="nucleotide sequence ID" value="NZ_AZAC01000017.1"/>
</dbReference>